<name>A0ABS5C693_9BACL</name>
<evidence type="ECO:0008006" key="3">
    <source>
        <dbReference type="Google" id="ProtNLM"/>
    </source>
</evidence>
<dbReference type="SUPFAM" id="SSF48208">
    <property type="entry name" value="Six-hairpin glycosidases"/>
    <property type="match status" value="1"/>
</dbReference>
<comment type="caution">
    <text evidence="1">The sequence shown here is derived from an EMBL/GenBank/DDBJ whole genome shotgun (WGS) entry which is preliminary data.</text>
</comment>
<dbReference type="InterPro" id="IPR012341">
    <property type="entry name" value="6hp_glycosidase-like_sf"/>
</dbReference>
<reference evidence="1 2" key="1">
    <citation type="submission" date="2021-04" db="EMBL/GenBank/DDBJ databases">
        <title>Paenibacillus sp. DLE-14 whole genome sequence.</title>
        <authorList>
            <person name="Ham Y.J."/>
        </authorList>
    </citation>
    <scope>NUCLEOTIDE SEQUENCE [LARGE SCALE GENOMIC DNA]</scope>
    <source>
        <strain evidence="1 2">DLE-14</strain>
    </source>
</reference>
<organism evidence="1 2">
    <name type="scientific">Paenibacillus lignilyticus</name>
    <dbReference type="NCBI Taxonomy" id="1172615"/>
    <lineage>
        <taxon>Bacteria</taxon>
        <taxon>Bacillati</taxon>
        <taxon>Bacillota</taxon>
        <taxon>Bacilli</taxon>
        <taxon>Bacillales</taxon>
        <taxon>Paenibacillaceae</taxon>
        <taxon>Paenibacillus</taxon>
    </lineage>
</organism>
<sequence length="815" mass="92206">MKTTYSVNRGLIESEKGIPESPRWFSDSRLNFQIDENAVTQVNYHNPLAIRGCNTIFLQRLWDGFRHFVELDGVTQKLSYSNSKLWPFGVESECEVHGVKLQHRMMAVEESIVFQVTTPQELPLSFRYKMEFYKDFALIPADSQDFRFSAGGTSRVWEEWSYDEAAGLLHGSFLDIQKEREAGHPDDININNPDVSKYDREEPVPLFISIGADFPIGYSKRPLNSKYILTGGEALEPNRTYSFIISFDCDKEALLNKAYVMSAEIEEAVSKQYARYERIRERSPILNSPYEGLNDFMSLIPLYHESCKVTDVPGAIKAKNKQYWVWGWDGITSNYASLYWGDQAFIGDMLRFYEETADAEWGIAHSYRHDMSLNSVSALPAQSMYISLLQQYYATTGNKQDVLDRYDFVKRIFNLILTREVQGTGFCEGASLFPDFPAFMHETGTSDISSLNNTIFYCAARSMEYLAELVGDQETKDRAKAVFSGIEKNFLPLFYDEEKQFVVSSIDSRTLQKRNSFNANAVKWESHYLSDLMEKVNAGALEFFANHIVCKAGLREIPIWSDAFDMDANQLHCWWPVTGEYFMQLINDGNRPDLIEQWIGWVSYWTGKLTCPEGISCYIDTAEPDVDRWNTENGTWHAYSMRGWYQAAIHGVVGVSMEAGGITFHPYAGEEMTLEGLYFGEQRLDIAMIGSGPYVESIEVEGHVLEATNKLPVDAAGAGQGGASQITVRRVQANPYPFSIQKAFGIELSDYSYADGVIRAQMEGAGTSRLKLIAQREPVVTIGGKSMSVLYDAAAGKATVEVDLKAGRREELVIQ</sequence>
<evidence type="ECO:0000313" key="2">
    <source>
        <dbReference type="Proteomes" id="UP000673394"/>
    </source>
</evidence>
<dbReference type="Gene3D" id="1.50.10.10">
    <property type="match status" value="1"/>
</dbReference>
<dbReference type="RefSeq" id="WP_210655002.1">
    <property type="nucleotide sequence ID" value="NZ_JAGKSP010000001.1"/>
</dbReference>
<accession>A0ABS5C693</accession>
<keyword evidence="2" id="KW-1185">Reference proteome</keyword>
<dbReference type="Proteomes" id="UP000673394">
    <property type="component" value="Unassembled WGS sequence"/>
</dbReference>
<evidence type="ECO:0000313" key="1">
    <source>
        <dbReference type="EMBL" id="MBP3961517.1"/>
    </source>
</evidence>
<proteinExistence type="predicted"/>
<gene>
    <name evidence="1" type="ORF">I8J30_02255</name>
</gene>
<protein>
    <recommendedName>
        <fullName evidence="3">Alpha-L-rhamnosidase six-hairpin glycosidase domain-containing protein</fullName>
    </recommendedName>
</protein>
<dbReference type="EMBL" id="JAGKSP010000001">
    <property type="protein sequence ID" value="MBP3961517.1"/>
    <property type="molecule type" value="Genomic_DNA"/>
</dbReference>
<dbReference type="InterPro" id="IPR008928">
    <property type="entry name" value="6-hairpin_glycosidase_sf"/>
</dbReference>